<dbReference type="EMBL" id="CP012670">
    <property type="protein sequence ID" value="AUX24372.1"/>
    <property type="molecule type" value="Genomic_DNA"/>
</dbReference>
<feature type="chain" id="PRO_5020423574" description="Secreted protein" evidence="1">
    <location>
        <begin position="17"/>
        <end position="248"/>
    </location>
</feature>
<feature type="signal peptide" evidence="1">
    <location>
        <begin position="1"/>
        <end position="16"/>
    </location>
</feature>
<protein>
    <recommendedName>
        <fullName evidence="4">Secreted protein</fullName>
    </recommendedName>
</protein>
<evidence type="ECO:0008006" key="4">
    <source>
        <dbReference type="Google" id="ProtNLM"/>
    </source>
</evidence>
<sequence length="248" mass="24518">MSIASLAALAWASACGGNVVVDGLPDGAEYGATGTGAGIATSGTGTGTGTTGVGAGGAGGGAGTAVTSAGVGSSSASWTTTTSSAIAATTGAGGGDPRSMCQSFCELTSSTCGGDAGDCTRAFCEPLLSRAQGCDELLVRYIDCSMANVRRCDLHTPECEDVAREFWRCEASSACPGLECVGNSDRACNCKGSCGDVELLALCGPGRRPDTVLCDCIIDGVSGAICEDSGPACDLAHGCCEPLFERFR</sequence>
<evidence type="ECO:0000256" key="1">
    <source>
        <dbReference type="SAM" id="SignalP"/>
    </source>
</evidence>
<dbReference type="RefSeq" id="WP_165373344.1">
    <property type="nucleotide sequence ID" value="NZ_CP012670.1"/>
</dbReference>
<accession>A0A4V0NDZ3</accession>
<evidence type="ECO:0000313" key="2">
    <source>
        <dbReference type="EMBL" id="AUX24372.1"/>
    </source>
</evidence>
<organism evidence="2 3">
    <name type="scientific">Sorangium cellulosum</name>
    <name type="common">Polyangium cellulosum</name>
    <dbReference type="NCBI Taxonomy" id="56"/>
    <lineage>
        <taxon>Bacteria</taxon>
        <taxon>Pseudomonadati</taxon>
        <taxon>Myxococcota</taxon>
        <taxon>Polyangia</taxon>
        <taxon>Polyangiales</taxon>
        <taxon>Polyangiaceae</taxon>
        <taxon>Sorangium</taxon>
    </lineage>
</organism>
<reference evidence="2 3" key="1">
    <citation type="submission" date="2015-09" db="EMBL/GenBank/DDBJ databases">
        <title>Sorangium comparison.</title>
        <authorList>
            <person name="Zaburannyi N."/>
            <person name="Bunk B."/>
            <person name="Overmann J."/>
            <person name="Mueller R."/>
        </authorList>
    </citation>
    <scope>NUCLEOTIDE SEQUENCE [LARGE SCALE GENOMIC DNA]</scope>
    <source>
        <strain evidence="2 3">So ceGT47</strain>
    </source>
</reference>
<dbReference type="AlphaFoldDB" id="A0A4V0NDZ3"/>
<keyword evidence="1" id="KW-0732">Signal</keyword>
<name>A0A4V0NDZ3_SORCE</name>
<dbReference type="Proteomes" id="UP000295781">
    <property type="component" value="Chromosome"/>
</dbReference>
<proteinExistence type="predicted"/>
<gene>
    <name evidence="2" type="ORF">SOCEGT47_049090</name>
</gene>
<evidence type="ECO:0000313" key="3">
    <source>
        <dbReference type="Proteomes" id="UP000295781"/>
    </source>
</evidence>